<feature type="transmembrane region" description="Helical" evidence="10">
    <location>
        <begin position="73"/>
        <end position="95"/>
    </location>
</feature>
<keyword evidence="13" id="KW-1185">Reference proteome</keyword>
<dbReference type="Pfam" id="PF02397">
    <property type="entry name" value="Bac_transf"/>
    <property type="match status" value="1"/>
</dbReference>
<dbReference type="RefSeq" id="WP_111400306.1">
    <property type="nucleotide sequence ID" value="NZ_QKYU01000035.1"/>
</dbReference>
<feature type="transmembrane region" description="Helical" evidence="10">
    <location>
        <begin position="132"/>
        <end position="153"/>
    </location>
</feature>
<keyword evidence="9" id="KW-0270">Exopolysaccharide synthesis</keyword>
<evidence type="ECO:0000256" key="6">
    <source>
        <dbReference type="ARBA" id="ARBA00022692"/>
    </source>
</evidence>
<dbReference type="PANTHER" id="PTHR30576">
    <property type="entry name" value="COLANIC BIOSYNTHESIS UDP-GLUCOSE LIPID CARRIER TRANSFERASE"/>
    <property type="match status" value="1"/>
</dbReference>
<keyword evidence="4" id="KW-1003">Cell membrane</keyword>
<sequence>MSNTFSDAASGFARAQRAVGGALRGLGLPHWMLRWLALPAADILAAALAVALTFMGFTMIGSAQAAMLTWNSAIPPAVTAALLISHLVLGLYDTTGHGSLERLRTRVIGVLATPCLTVTILAAFGMAGGPAFLPISLASVVAGPIGLLLEVLVRPFLIRHQAWGSPALLVGSGPSAVRLAERLQRQPALGLRPIGFASDARVGESMMPVANFGTIADAARLHGGAVAVVAMTSGVTTVDVARLPFRRVIAVPEDIGLPTLRVNFRSLGGDLGLEVSNLAQAEGQRWVKRCIELCIAVPALLVALPLIGLMVLMIRLISPGPAIYVQSRIGFHGQPVAILKLRTMHRDAEGLLAELLARDAGAREEWNRYMKLTRDPRVLPWIGDFLRRSSLDELPQLWNVLRGDLSLVGPRPFPGYHIERFSTEFQKLRESVKPGLTGLWQISERSNADLRQQEAIDTFYIQNWSLWLDLYIVLKTLPAVLAARGAR</sequence>
<evidence type="ECO:0000313" key="12">
    <source>
        <dbReference type="EMBL" id="PZW38691.1"/>
    </source>
</evidence>
<dbReference type="OrthoDB" id="9808602at2"/>
<dbReference type="GO" id="GO:0005886">
    <property type="term" value="C:plasma membrane"/>
    <property type="evidence" value="ECO:0007669"/>
    <property type="project" value="UniProtKB-SubCell"/>
</dbReference>
<keyword evidence="7 10" id="KW-1133">Transmembrane helix</keyword>
<organism evidence="12 13">
    <name type="scientific">Humitalea rosea</name>
    <dbReference type="NCBI Taxonomy" id="990373"/>
    <lineage>
        <taxon>Bacteria</taxon>
        <taxon>Pseudomonadati</taxon>
        <taxon>Pseudomonadota</taxon>
        <taxon>Alphaproteobacteria</taxon>
        <taxon>Acetobacterales</taxon>
        <taxon>Roseomonadaceae</taxon>
        <taxon>Humitalea</taxon>
    </lineage>
</organism>
<dbReference type="NCBIfam" id="TIGR03025">
    <property type="entry name" value="EPS_sugtrans"/>
    <property type="match status" value="1"/>
</dbReference>
<evidence type="ECO:0000256" key="3">
    <source>
        <dbReference type="ARBA" id="ARBA00006464"/>
    </source>
</evidence>
<evidence type="ECO:0000313" key="13">
    <source>
        <dbReference type="Proteomes" id="UP000249688"/>
    </source>
</evidence>
<accession>A0A2W7HVC2</accession>
<evidence type="ECO:0000256" key="8">
    <source>
        <dbReference type="ARBA" id="ARBA00023136"/>
    </source>
</evidence>
<feature type="transmembrane region" description="Helical" evidence="10">
    <location>
        <begin position="293"/>
        <end position="317"/>
    </location>
</feature>
<dbReference type="Proteomes" id="UP000249688">
    <property type="component" value="Unassembled WGS sequence"/>
</dbReference>
<comment type="caution">
    <text evidence="12">The sequence shown here is derived from an EMBL/GenBank/DDBJ whole genome shotgun (WGS) entry which is preliminary data.</text>
</comment>
<evidence type="ECO:0000256" key="5">
    <source>
        <dbReference type="ARBA" id="ARBA00022679"/>
    </source>
</evidence>
<evidence type="ECO:0000256" key="4">
    <source>
        <dbReference type="ARBA" id="ARBA00022475"/>
    </source>
</evidence>
<comment type="subcellular location">
    <subcellularLocation>
        <location evidence="2">Cell membrane</location>
    </subcellularLocation>
    <subcellularLocation>
        <location evidence="1">Membrane</location>
        <topology evidence="1">Multi-pass membrane protein</topology>
    </subcellularLocation>
</comment>
<comment type="similarity">
    <text evidence="3">Belongs to the bacterial sugar transferase family.</text>
</comment>
<gene>
    <name evidence="12" type="ORF">C8P66_13511</name>
</gene>
<dbReference type="AlphaFoldDB" id="A0A2W7HVC2"/>
<keyword evidence="8 10" id="KW-0472">Membrane</keyword>
<feature type="transmembrane region" description="Helical" evidence="10">
    <location>
        <begin position="35"/>
        <end position="61"/>
    </location>
</feature>
<name>A0A2W7HVC2_9PROT</name>
<evidence type="ECO:0000256" key="9">
    <source>
        <dbReference type="ARBA" id="ARBA00023169"/>
    </source>
</evidence>
<dbReference type="GO" id="GO:0016780">
    <property type="term" value="F:phosphotransferase activity, for other substituted phosphate groups"/>
    <property type="evidence" value="ECO:0007669"/>
    <property type="project" value="TreeGrafter"/>
</dbReference>
<reference evidence="12 13" key="1">
    <citation type="submission" date="2018-06" db="EMBL/GenBank/DDBJ databases">
        <title>Genomic Encyclopedia of Archaeal and Bacterial Type Strains, Phase II (KMG-II): from individual species to whole genera.</title>
        <authorList>
            <person name="Goeker M."/>
        </authorList>
    </citation>
    <scope>NUCLEOTIDE SEQUENCE [LARGE SCALE GENOMIC DNA]</scope>
    <source>
        <strain evidence="12 13">DSM 24525</strain>
    </source>
</reference>
<protein>
    <submittedName>
        <fullName evidence="12">Undecaprenyl-phosphate galactose phosphotransferase WbaP/exopolysaccharide biosynthesis polyprenyl glycosylphosphotransferase</fullName>
    </submittedName>
</protein>
<feature type="domain" description="Bacterial sugar transferase" evidence="11">
    <location>
        <begin position="288"/>
        <end position="481"/>
    </location>
</feature>
<dbReference type="InterPro" id="IPR003362">
    <property type="entry name" value="Bact_transf"/>
</dbReference>
<proteinExistence type="inferred from homology"/>
<evidence type="ECO:0000259" key="11">
    <source>
        <dbReference type="Pfam" id="PF02397"/>
    </source>
</evidence>
<dbReference type="InterPro" id="IPR017475">
    <property type="entry name" value="EPS_sugar_tfrase"/>
</dbReference>
<evidence type="ECO:0000256" key="10">
    <source>
        <dbReference type="SAM" id="Phobius"/>
    </source>
</evidence>
<dbReference type="GO" id="GO:0000271">
    <property type="term" value="P:polysaccharide biosynthetic process"/>
    <property type="evidence" value="ECO:0007669"/>
    <property type="project" value="UniProtKB-KW"/>
</dbReference>
<keyword evidence="5 12" id="KW-0808">Transferase</keyword>
<dbReference type="PANTHER" id="PTHR30576:SF4">
    <property type="entry name" value="UNDECAPRENYL-PHOSPHATE GALACTOSE PHOSPHOTRANSFERASE"/>
    <property type="match status" value="1"/>
</dbReference>
<feature type="transmembrane region" description="Helical" evidence="10">
    <location>
        <begin position="107"/>
        <end position="126"/>
    </location>
</feature>
<evidence type="ECO:0000256" key="1">
    <source>
        <dbReference type="ARBA" id="ARBA00004141"/>
    </source>
</evidence>
<keyword evidence="6 10" id="KW-0812">Transmembrane</keyword>
<evidence type="ECO:0000256" key="7">
    <source>
        <dbReference type="ARBA" id="ARBA00022989"/>
    </source>
</evidence>
<evidence type="ECO:0000256" key="2">
    <source>
        <dbReference type="ARBA" id="ARBA00004236"/>
    </source>
</evidence>
<dbReference type="EMBL" id="QKYU01000035">
    <property type="protein sequence ID" value="PZW38691.1"/>
    <property type="molecule type" value="Genomic_DNA"/>
</dbReference>